<comment type="caution">
    <text evidence="2">The sequence shown here is derived from an EMBL/GenBank/DDBJ whole genome shotgun (WGS) entry which is preliminary data.</text>
</comment>
<proteinExistence type="predicted"/>
<keyword evidence="3" id="KW-1185">Reference proteome</keyword>
<sequence>MGKPSKTIQSQTFIELLVVVISMVTVLSGLVQLFTPEFILGIVGKGEVSPAMAHFFAIIGMFMALFGGMVLHTLYSSRTSKVILLWAALQKFGAFLAVTLGVFNGLFSILALGVALFDFFSGFVMLYYMQKLKQWE</sequence>
<reference evidence="3" key="1">
    <citation type="journal article" date="2019" name="Int. J. Syst. Evol. Microbiol.">
        <title>The Global Catalogue of Microorganisms (GCM) 10K type strain sequencing project: providing services to taxonomists for standard genome sequencing and annotation.</title>
        <authorList>
            <consortium name="The Broad Institute Genomics Platform"/>
            <consortium name="The Broad Institute Genome Sequencing Center for Infectious Disease"/>
            <person name="Wu L."/>
            <person name="Ma J."/>
        </authorList>
    </citation>
    <scope>NUCLEOTIDE SEQUENCE [LARGE SCALE GENOMIC DNA]</scope>
    <source>
        <strain evidence="3">CGMCC 4.7466</strain>
    </source>
</reference>
<keyword evidence="1" id="KW-0812">Transmembrane</keyword>
<feature type="transmembrane region" description="Helical" evidence="1">
    <location>
        <begin position="109"/>
        <end position="129"/>
    </location>
</feature>
<protein>
    <submittedName>
        <fullName evidence="2">Patatin</fullName>
    </submittedName>
</protein>
<feature type="transmembrane region" description="Helical" evidence="1">
    <location>
        <begin position="83"/>
        <end position="103"/>
    </location>
</feature>
<dbReference type="Proteomes" id="UP001595818">
    <property type="component" value="Unassembled WGS sequence"/>
</dbReference>
<name>A0ABV9T6A6_9BACT</name>
<evidence type="ECO:0000313" key="3">
    <source>
        <dbReference type="Proteomes" id="UP001595818"/>
    </source>
</evidence>
<keyword evidence="1" id="KW-1133">Transmembrane helix</keyword>
<feature type="transmembrane region" description="Helical" evidence="1">
    <location>
        <begin position="12"/>
        <end position="31"/>
    </location>
</feature>
<feature type="transmembrane region" description="Helical" evidence="1">
    <location>
        <begin position="51"/>
        <end position="71"/>
    </location>
</feature>
<organism evidence="2 3">
    <name type="scientific">Negadavirga shengliensis</name>
    <dbReference type="NCBI Taxonomy" id="1389218"/>
    <lineage>
        <taxon>Bacteria</taxon>
        <taxon>Pseudomonadati</taxon>
        <taxon>Bacteroidota</taxon>
        <taxon>Cytophagia</taxon>
        <taxon>Cytophagales</taxon>
        <taxon>Cyclobacteriaceae</taxon>
        <taxon>Negadavirga</taxon>
    </lineage>
</organism>
<keyword evidence="1" id="KW-0472">Membrane</keyword>
<evidence type="ECO:0000256" key="1">
    <source>
        <dbReference type="SAM" id="Phobius"/>
    </source>
</evidence>
<dbReference type="RefSeq" id="WP_377067358.1">
    <property type="nucleotide sequence ID" value="NZ_JBHSJJ010000014.1"/>
</dbReference>
<evidence type="ECO:0000313" key="2">
    <source>
        <dbReference type="EMBL" id="MFC4873968.1"/>
    </source>
</evidence>
<dbReference type="EMBL" id="JBHSJJ010000014">
    <property type="protein sequence ID" value="MFC4873968.1"/>
    <property type="molecule type" value="Genomic_DNA"/>
</dbReference>
<accession>A0ABV9T6A6</accession>
<gene>
    <name evidence="2" type="ORF">ACFPFU_19845</name>
</gene>